<dbReference type="SUPFAM" id="SSF52833">
    <property type="entry name" value="Thioredoxin-like"/>
    <property type="match status" value="1"/>
</dbReference>
<dbReference type="Gene3D" id="3.40.30.10">
    <property type="entry name" value="Glutaredoxin"/>
    <property type="match status" value="1"/>
</dbReference>
<dbReference type="RefSeq" id="WP_133494573.1">
    <property type="nucleotide sequence ID" value="NZ_BMLU01000002.1"/>
</dbReference>
<dbReference type="InterPro" id="IPR036249">
    <property type="entry name" value="Thioredoxin-like_sf"/>
</dbReference>
<proteinExistence type="predicted"/>
<evidence type="ECO:0000313" key="4">
    <source>
        <dbReference type="Proteomes" id="UP000295493"/>
    </source>
</evidence>
<keyword evidence="3" id="KW-0413">Isomerase</keyword>
<dbReference type="InterPro" id="IPR012336">
    <property type="entry name" value="Thioredoxin-like_fold"/>
</dbReference>
<dbReference type="Gene3D" id="1.10.40.110">
    <property type="match status" value="1"/>
</dbReference>
<keyword evidence="4" id="KW-1185">Reference proteome</keyword>
<dbReference type="EMBL" id="SNWD01000002">
    <property type="protein sequence ID" value="TDN85677.1"/>
    <property type="molecule type" value="Genomic_DNA"/>
</dbReference>
<name>A0A4R6FVB8_9SPHN</name>
<dbReference type="Pfam" id="PF13462">
    <property type="entry name" value="Thioredoxin_4"/>
    <property type="match status" value="1"/>
</dbReference>
<evidence type="ECO:0000256" key="1">
    <source>
        <dbReference type="SAM" id="SignalP"/>
    </source>
</evidence>
<keyword evidence="1" id="KW-0732">Signal</keyword>
<dbReference type="Proteomes" id="UP000295493">
    <property type="component" value="Unassembled WGS sequence"/>
</dbReference>
<comment type="caution">
    <text evidence="3">The sequence shown here is derived from an EMBL/GenBank/DDBJ whole genome shotgun (WGS) entry which is preliminary data.</text>
</comment>
<feature type="chain" id="PRO_5020285532" evidence="1">
    <location>
        <begin position="21"/>
        <end position="220"/>
    </location>
</feature>
<accession>A0A4R6FVB8</accession>
<evidence type="ECO:0000259" key="2">
    <source>
        <dbReference type="Pfam" id="PF13462"/>
    </source>
</evidence>
<dbReference type="AlphaFoldDB" id="A0A4R6FVB8"/>
<gene>
    <name evidence="3" type="ORF">EV664_102386</name>
</gene>
<evidence type="ECO:0000313" key="3">
    <source>
        <dbReference type="EMBL" id="TDN85677.1"/>
    </source>
</evidence>
<reference evidence="3 4" key="1">
    <citation type="submission" date="2019-03" db="EMBL/GenBank/DDBJ databases">
        <title>Genomic Encyclopedia of Type Strains, Phase IV (KMG-IV): sequencing the most valuable type-strain genomes for metagenomic binning, comparative biology and taxonomic classification.</title>
        <authorList>
            <person name="Goeker M."/>
        </authorList>
    </citation>
    <scope>NUCLEOTIDE SEQUENCE [LARGE SCALE GENOMIC DNA]</scope>
    <source>
        <strain evidence="3 4">DSM 25059</strain>
    </source>
</reference>
<feature type="signal peptide" evidence="1">
    <location>
        <begin position="1"/>
        <end position="20"/>
    </location>
</feature>
<feature type="domain" description="Thioredoxin-like fold" evidence="2">
    <location>
        <begin position="34"/>
        <end position="215"/>
    </location>
</feature>
<dbReference type="OrthoDB" id="8478320at2"/>
<protein>
    <submittedName>
        <fullName evidence="3">Protein-disulfide isomerase</fullName>
    </submittedName>
</protein>
<dbReference type="GO" id="GO:0016853">
    <property type="term" value="F:isomerase activity"/>
    <property type="evidence" value="ECO:0007669"/>
    <property type="project" value="UniProtKB-KW"/>
</dbReference>
<sequence length="220" mass="23005">MRLLLALFALLLTFGAPALAQEAAKAPAVSQEGVDLVLGNPAASVTFDEYLSYTCPHCAHFNAEAGPAIEDMAAKGVLRVRLIPAVRDPLDIAEAMLVRCAAPAHALTLHHAFFAGHEDLYNAARRVPAFYTDMATAKSGDIAAVAAAAGLADIAKTGGIDAAAYTACLGDQQALSTLQSSAMDSWKKIEGTPSFAINGTLLDANDWPTVQKRLEAALSR</sequence>
<organism evidence="3 4">
    <name type="scientific">Stakelama pacifica</name>
    <dbReference type="NCBI Taxonomy" id="517720"/>
    <lineage>
        <taxon>Bacteria</taxon>
        <taxon>Pseudomonadati</taxon>
        <taxon>Pseudomonadota</taxon>
        <taxon>Alphaproteobacteria</taxon>
        <taxon>Sphingomonadales</taxon>
        <taxon>Sphingomonadaceae</taxon>
        <taxon>Stakelama</taxon>
    </lineage>
</organism>